<feature type="region of interest" description="Disordered" evidence="1">
    <location>
        <begin position="389"/>
        <end position="454"/>
    </location>
</feature>
<reference evidence="3" key="2">
    <citation type="submission" date="2025-09" db="UniProtKB">
        <authorList>
            <consortium name="Ensembl"/>
        </authorList>
    </citation>
    <scope>IDENTIFICATION</scope>
</reference>
<dbReference type="GO" id="GO:0008017">
    <property type="term" value="F:microtubule binding"/>
    <property type="evidence" value="ECO:0007669"/>
    <property type="project" value="TreeGrafter"/>
</dbReference>
<dbReference type="InterPro" id="IPR039183">
    <property type="entry name" value="CCD66"/>
</dbReference>
<feature type="region of interest" description="Disordered" evidence="1">
    <location>
        <begin position="757"/>
        <end position="866"/>
    </location>
</feature>
<feature type="compositionally biased region" description="Basic and acidic residues" evidence="1">
    <location>
        <begin position="389"/>
        <end position="399"/>
    </location>
</feature>
<feature type="compositionally biased region" description="Polar residues" evidence="1">
    <location>
        <begin position="831"/>
        <end position="854"/>
    </location>
</feature>
<protein>
    <submittedName>
        <fullName evidence="3">Coiled-coil domain containing 66</fullName>
    </submittedName>
</protein>
<feature type="compositionally biased region" description="Basic and acidic residues" evidence="1">
    <location>
        <begin position="264"/>
        <end position="276"/>
    </location>
</feature>
<proteinExistence type="predicted"/>
<dbReference type="PANTHER" id="PTHR22736">
    <property type="entry name" value="COILED-COIL DOMAIN-CONTAINING PROTEIN 66"/>
    <property type="match status" value="1"/>
</dbReference>
<keyword evidence="4" id="KW-1185">Reference proteome</keyword>
<reference evidence="3" key="1">
    <citation type="submission" date="2025-08" db="UniProtKB">
        <authorList>
            <consortium name="Ensembl"/>
        </authorList>
    </citation>
    <scope>IDENTIFICATION</scope>
</reference>
<dbReference type="AlphaFoldDB" id="A0A8C5R6Z3"/>
<evidence type="ECO:0000256" key="1">
    <source>
        <dbReference type="SAM" id="MobiDB-lite"/>
    </source>
</evidence>
<organism evidence="3 4">
    <name type="scientific">Leptobrachium leishanense</name>
    <name type="common">Leishan spiny toad</name>
    <dbReference type="NCBI Taxonomy" id="445787"/>
    <lineage>
        <taxon>Eukaryota</taxon>
        <taxon>Metazoa</taxon>
        <taxon>Chordata</taxon>
        <taxon>Craniata</taxon>
        <taxon>Vertebrata</taxon>
        <taxon>Euteleostomi</taxon>
        <taxon>Amphibia</taxon>
        <taxon>Batrachia</taxon>
        <taxon>Anura</taxon>
        <taxon>Pelobatoidea</taxon>
        <taxon>Megophryidae</taxon>
        <taxon>Leptobrachium</taxon>
    </lineage>
</organism>
<feature type="compositionally biased region" description="Polar residues" evidence="1">
    <location>
        <begin position="285"/>
        <end position="302"/>
    </location>
</feature>
<dbReference type="InterPro" id="IPR040467">
    <property type="entry name" value="CCDC66_dom"/>
</dbReference>
<evidence type="ECO:0000313" key="3">
    <source>
        <dbReference type="Ensembl" id="ENSLLEP00000048539.1"/>
    </source>
</evidence>
<feature type="compositionally biased region" description="Low complexity" evidence="1">
    <location>
        <begin position="121"/>
        <end position="131"/>
    </location>
</feature>
<name>A0A8C5R6Z3_9ANUR</name>
<evidence type="ECO:0000313" key="4">
    <source>
        <dbReference type="Proteomes" id="UP000694569"/>
    </source>
</evidence>
<feature type="compositionally biased region" description="Basic and acidic residues" evidence="1">
    <location>
        <begin position="794"/>
        <end position="811"/>
    </location>
</feature>
<dbReference type="OrthoDB" id="10042846at2759"/>
<dbReference type="GO" id="GO:0060271">
    <property type="term" value="P:cilium assembly"/>
    <property type="evidence" value="ECO:0007669"/>
    <property type="project" value="TreeGrafter"/>
</dbReference>
<feature type="region of interest" description="Disordered" evidence="1">
    <location>
        <begin position="661"/>
        <end position="691"/>
    </location>
</feature>
<feature type="domain" description="CCDC66" evidence="2">
    <location>
        <begin position="441"/>
        <end position="578"/>
    </location>
</feature>
<feature type="compositionally biased region" description="Basic and acidic residues" evidence="1">
    <location>
        <begin position="176"/>
        <end position="193"/>
    </location>
</feature>
<dbReference type="Ensembl" id="ENSLLET00000050433.1">
    <property type="protein sequence ID" value="ENSLLEP00000048539.1"/>
    <property type="gene ID" value="ENSLLEG00000030596.1"/>
</dbReference>
<dbReference type="Proteomes" id="UP000694569">
    <property type="component" value="Unplaced"/>
</dbReference>
<feature type="compositionally biased region" description="Basic and acidic residues" evidence="1">
    <location>
        <begin position="217"/>
        <end position="233"/>
    </location>
</feature>
<feature type="region of interest" description="Disordered" evidence="1">
    <location>
        <begin position="48"/>
        <end position="134"/>
    </location>
</feature>
<feature type="compositionally biased region" description="Low complexity" evidence="1">
    <location>
        <begin position="417"/>
        <end position="433"/>
    </location>
</feature>
<accession>A0A8C5R6Z3</accession>
<feature type="compositionally biased region" description="Basic and acidic residues" evidence="1">
    <location>
        <begin position="681"/>
        <end position="691"/>
    </location>
</feature>
<feature type="compositionally biased region" description="Polar residues" evidence="1">
    <location>
        <begin position="194"/>
        <end position="208"/>
    </location>
</feature>
<feature type="region of interest" description="Disordered" evidence="1">
    <location>
        <begin position="159"/>
        <end position="233"/>
    </location>
</feature>
<dbReference type="GO" id="GO:0005929">
    <property type="term" value="C:cilium"/>
    <property type="evidence" value="ECO:0007669"/>
    <property type="project" value="TreeGrafter"/>
</dbReference>
<dbReference type="Pfam" id="PF15236">
    <property type="entry name" value="CCDC66"/>
    <property type="match status" value="1"/>
</dbReference>
<dbReference type="GO" id="GO:0005874">
    <property type="term" value="C:microtubule"/>
    <property type="evidence" value="ECO:0007669"/>
    <property type="project" value="TreeGrafter"/>
</dbReference>
<dbReference type="PANTHER" id="PTHR22736:SF2">
    <property type="entry name" value="COILED-COIL DOMAIN-CONTAINING PROTEIN 66"/>
    <property type="match status" value="1"/>
</dbReference>
<feature type="region of interest" description="Disordered" evidence="1">
    <location>
        <begin position="487"/>
        <end position="537"/>
    </location>
</feature>
<gene>
    <name evidence="3" type="primary">CCDC66</name>
</gene>
<sequence length="958" mass="109633">MNLGDGLKLETQILGGKTKLLLAPYGVQEKGNKKVSYKSRSQKVVLRAKPTGQILKSVQSDNVKAEPPSLNKQPEIGQAPSAKSPANVLKDLENKRQTPVQNVQHVQQEPLKAKPAPKKPAPAAQRPQQKKNFSAEQLRESLVCLTQEQFQQILQTINQGHQEVSEEPVKDEDQDAVNKETVSDSEDPTKTGDESASTTQTADVQNVRQPGDLFSRLGEREKDPSLQEIKKAQWKRELDEQIALKKQLKASSKDGPSSRQKGRSASEKRPLPEHLKVTRAGEYSTALQANPTPPTVTETDISGPNDVSVPSGRASSFSSPDLPAAIRSSFILGEAAPLDHPFSAIKRQQQKKWLDELNKQREEEIQRRMKEKQRFLEAEEHDRWAMHFDSFKKPADHHPAGRTQPSANLLPSPELAYPSPEEFSPSPLPSYLFQGESGLRKSADEENAQDNKTGFLRTMTALLDPVQIEERERKRIKQIEHQKAIAAQVEEKRKRKQMEEEERKREEREEELRLQKEREQMQRQFEEDSLRQKQKEEIQKMKTNDLYQSMMRAQEEAQRLKQEQRMRDLLQKGHDVSKLQRNTAGDVQTVLSRAVSRVTDFTPEDRGNNMSNCLTQSQSTIISPRRDTGVQTDFSDRGKNTSRVDDTDWRRVQTLSPEIPIEFKAQTKTNGNTKKQRPHKEKGDSHKENKHHDLYEAFARTEKEVKEQRRPDWNRNNPNKKYIPASERYPRALQRHREESKARRQVEMLNLVDKSTVNNVKLKKGNSPVKSPVPREESKVIPPPQDTKGNQVLKKVDDPNQKIDSNFKRPDSPPVPAVKNRLHQAQKRPSVPSTQYIYSGTSEHVKLSNLSPDGSEQESDRPPSSHFIPYVRTKEIYYLDPNAPMSRPSTHDPQYRRTENEQEMRQIFSSDHVRDPLLNPNVVKNKNRQQAILRGLSELRKGLLQKQKELETGLMPDV</sequence>
<feature type="region of interest" description="Disordered" evidence="1">
    <location>
        <begin position="626"/>
        <end position="646"/>
    </location>
</feature>
<evidence type="ECO:0000259" key="2">
    <source>
        <dbReference type="Pfam" id="PF15236"/>
    </source>
</evidence>
<feature type="region of interest" description="Disordered" evidence="1">
    <location>
        <begin position="245"/>
        <end position="320"/>
    </location>
</feature>
<feature type="compositionally biased region" description="Polar residues" evidence="1">
    <location>
        <begin position="97"/>
        <end position="106"/>
    </location>
</feature>
<dbReference type="GeneTree" id="ENSGT00390000012411"/>